<dbReference type="Gene3D" id="1.10.4010.10">
    <property type="entry name" value="Type II deoxyuridine triphosphatase"/>
    <property type="match status" value="1"/>
</dbReference>
<protein>
    <submittedName>
        <fullName evidence="1">dUTP diphosphatase</fullName>
        <ecNumber evidence="1">3.6.1.23</ecNumber>
    </submittedName>
</protein>
<keyword evidence="1" id="KW-0378">Hydrolase</keyword>
<dbReference type="InterPro" id="IPR016947">
    <property type="entry name" value="UCP030140"/>
</dbReference>
<dbReference type="PIRSF" id="PIRSF030140">
    <property type="entry name" value="UCP030140"/>
    <property type="match status" value="1"/>
</dbReference>
<dbReference type="GO" id="GO:0004170">
    <property type="term" value="F:dUTP diphosphatase activity"/>
    <property type="evidence" value="ECO:0007669"/>
    <property type="project" value="UniProtKB-EC"/>
</dbReference>
<dbReference type="EC" id="3.6.1.23" evidence="1"/>
<accession>A0ABU8I9J4</accession>
<evidence type="ECO:0000313" key="1">
    <source>
        <dbReference type="EMBL" id="MEI5986410.1"/>
    </source>
</evidence>
<dbReference type="EMBL" id="JAYLLN010000059">
    <property type="protein sequence ID" value="MEI5986410.1"/>
    <property type="molecule type" value="Genomic_DNA"/>
</dbReference>
<dbReference type="InterPro" id="IPR014871">
    <property type="entry name" value="dUTPase/dCTP_pyrophosphatase"/>
</dbReference>
<keyword evidence="2" id="KW-1185">Reference proteome</keyword>
<comment type="caution">
    <text evidence="1">The sequence shown here is derived from an EMBL/GenBank/DDBJ whole genome shotgun (WGS) entry which is preliminary data.</text>
</comment>
<organism evidence="1 2">
    <name type="scientific">Sphingobacterium tenebrionis</name>
    <dbReference type="NCBI Taxonomy" id="3111775"/>
    <lineage>
        <taxon>Bacteria</taxon>
        <taxon>Pseudomonadati</taxon>
        <taxon>Bacteroidota</taxon>
        <taxon>Sphingobacteriia</taxon>
        <taxon>Sphingobacteriales</taxon>
        <taxon>Sphingobacteriaceae</taxon>
        <taxon>Sphingobacterium</taxon>
    </lineage>
</organism>
<gene>
    <name evidence="1" type="ORF">VJ786_16010</name>
</gene>
<dbReference type="RefSeq" id="WP_060757409.1">
    <property type="nucleotide sequence ID" value="NZ_JAYLLN010000059.1"/>
</dbReference>
<name>A0ABU8I9J4_9SPHI</name>
<sequence>MNINRLFEMQAKFDERVLQDKVLTREETFNLRILAFIDEVAECMKEWRVFKFWSNDRKPRTFSRESCPDCKEKGYTRGNPPIDEKLGIHGLGNHWYYCEKCAGYLVIDKNPLLEEYVDGLHFAISLCIDMDVKITLPVSIRCCDVTEQFLEIYALAVKLKDDPTAYNADVLLSHYLGLGEMLGFKLEEIECAYIEKNKVNHDRQNNGY</sequence>
<proteinExistence type="predicted"/>
<dbReference type="Proteomes" id="UP001363035">
    <property type="component" value="Unassembled WGS sequence"/>
</dbReference>
<reference evidence="1 2" key="1">
    <citation type="submission" date="2024-01" db="EMBL/GenBank/DDBJ databases">
        <title>Sphingobacterium tenebrionis sp. nov., a novel endophyte isolated from tenebrio molitor intestines.</title>
        <authorList>
            <person name="Zhang C."/>
        </authorList>
    </citation>
    <scope>NUCLEOTIDE SEQUENCE [LARGE SCALE GENOMIC DNA]</scope>
    <source>
        <strain evidence="1 2">PU5-4</strain>
    </source>
</reference>
<dbReference type="SUPFAM" id="SSF101386">
    <property type="entry name" value="all-alpha NTP pyrophosphatases"/>
    <property type="match status" value="1"/>
</dbReference>
<dbReference type="CDD" id="cd11527">
    <property type="entry name" value="NTP-PPase_dUTPase"/>
    <property type="match status" value="1"/>
</dbReference>
<dbReference type="Pfam" id="PF08761">
    <property type="entry name" value="dUTPase_2"/>
    <property type="match status" value="2"/>
</dbReference>
<evidence type="ECO:0000313" key="2">
    <source>
        <dbReference type="Proteomes" id="UP001363035"/>
    </source>
</evidence>